<evidence type="ECO:0008006" key="3">
    <source>
        <dbReference type="Google" id="ProtNLM"/>
    </source>
</evidence>
<dbReference type="Proteomes" id="UP000779809">
    <property type="component" value="Unassembled WGS sequence"/>
</dbReference>
<name>A0A932A770_9BACT</name>
<evidence type="ECO:0000313" key="2">
    <source>
        <dbReference type="Proteomes" id="UP000779809"/>
    </source>
</evidence>
<dbReference type="Gene3D" id="2.60.40.420">
    <property type="entry name" value="Cupredoxins - blue copper proteins"/>
    <property type="match status" value="1"/>
</dbReference>
<sequence length="78" mass="8623">MLRLQITARKGSESEKDGTVHSFTINALKDQGWDLRLKEGTQEFTVVAPTTPGEYVVECTVKCGEGHDDMKMKLVVAP</sequence>
<dbReference type="AlphaFoldDB" id="A0A932A770"/>
<dbReference type="InterPro" id="IPR008972">
    <property type="entry name" value="Cupredoxin"/>
</dbReference>
<proteinExistence type="predicted"/>
<organism evidence="1 2">
    <name type="scientific">Candidatus Korobacter versatilis</name>
    <dbReference type="NCBI Taxonomy" id="658062"/>
    <lineage>
        <taxon>Bacteria</taxon>
        <taxon>Pseudomonadati</taxon>
        <taxon>Acidobacteriota</taxon>
        <taxon>Terriglobia</taxon>
        <taxon>Terriglobales</taxon>
        <taxon>Candidatus Korobacteraceae</taxon>
        <taxon>Candidatus Korobacter</taxon>
    </lineage>
</organism>
<evidence type="ECO:0000313" key="1">
    <source>
        <dbReference type="EMBL" id="MBI2677966.1"/>
    </source>
</evidence>
<comment type="caution">
    <text evidence="1">The sequence shown here is derived from an EMBL/GenBank/DDBJ whole genome shotgun (WGS) entry which is preliminary data.</text>
</comment>
<reference evidence="1" key="1">
    <citation type="submission" date="2020-07" db="EMBL/GenBank/DDBJ databases">
        <title>Huge and variable diversity of episymbiotic CPR bacteria and DPANN archaea in groundwater ecosystems.</title>
        <authorList>
            <person name="He C.Y."/>
            <person name="Keren R."/>
            <person name="Whittaker M."/>
            <person name="Farag I.F."/>
            <person name="Doudna J."/>
            <person name="Cate J.H.D."/>
            <person name="Banfield J.F."/>
        </authorList>
    </citation>
    <scope>NUCLEOTIDE SEQUENCE</scope>
    <source>
        <strain evidence="1">NC_groundwater_580_Pr5_B-0.1um_64_19</strain>
    </source>
</reference>
<dbReference type="EMBL" id="JACPNR010000005">
    <property type="protein sequence ID" value="MBI2677966.1"/>
    <property type="molecule type" value="Genomic_DNA"/>
</dbReference>
<dbReference type="SUPFAM" id="SSF49503">
    <property type="entry name" value="Cupredoxins"/>
    <property type="match status" value="1"/>
</dbReference>
<protein>
    <recommendedName>
        <fullName evidence="3">EfeO-type cupredoxin-like domain-containing protein</fullName>
    </recommendedName>
</protein>
<gene>
    <name evidence="1" type="ORF">HYX28_04220</name>
</gene>
<accession>A0A932A770</accession>